<name>A0A4R7VH76_9PSEU</name>
<dbReference type="RefSeq" id="WP_133904742.1">
    <property type="nucleotide sequence ID" value="NZ_SOCP01000008.1"/>
</dbReference>
<gene>
    <name evidence="5" type="ORF">CLV71_10846</name>
</gene>
<dbReference type="Pfam" id="PF13193">
    <property type="entry name" value="AMP-binding_C"/>
    <property type="match status" value="2"/>
</dbReference>
<dbReference type="SUPFAM" id="SSF56801">
    <property type="entry name" value="Acetyl-CoA synthetase-like"/>
    <property type="match status" value="2"/>
</dbReference>
<dbReference type="InterPro" id="IPR045851">
    <property type="entry name" value="AMP-bd_C_sf"/>
</dbReference>
<evidence type="ECO:0000259" key="4">
    <source>
        <dbReference type="PROSITE" id="PS50075"/>
    </source>
</evidence>
<dbReference type="Gene3D" id="3.30.559.30">
    <property type="entry name" value="Nonribosomal peptide synthetase, condensation domain"/>
    <property type="match status" value="1"/>
</dbReference>
<keyword evidence="6" id="KW-1185">Reference proteome</keyword>
<dbReference type="GO" id="GO:0003824">
    <property type="term" value="F:catalytic activity"/>
    <property type="evidence" value="ECO:0007669"/>
    <property type="project" value="InterPro"/>
</dbReference>
<dbReference type="InterPro" id="IPR010071">
    <property type="entry name" value="AA_adenyl_dom"/>
</dbReference>
<dbReference type="InterPro" id="IPR006162">
    <property type="entry name" value="Ppantetheine_attach_site"/>
</dbReference>
<dbReference type="InterPro" id="IPR001242">
    <property type="entry name" value="Condensation_dom"/>
</dbReference>
<dbReference type="InterPro" id="IPR020806">
    <property type="entry name" value="PKS_PP-bd"/>
</dbReference>
<dbReference type="SUPFAM" id="SSF47336">
    <property type="entry name" value="ACP-like"/>
    <property type="match status" value="2"/>
</dbReference>
<evidence type="ECO:0000313" key="6">
    <source>
        <dbReference type="Proteomes" id="UP000294927"/>
    </source>
</evidence>
<dbReference type="GO" id="GO:0044550">
    <property type="term" value="P:secondary metabolite biosynthetic process"/>
    <property type="evidence" value="ECO:0007669"/>
    <property type="project" value="TreeGrafter"/>
</dbReference>
<comment type="cofactor">
    <cofactor evidence="1">
        <name>pantetheine 4'-phosphate</name>
        <dbReference type="ChEBI" id="CHEBI:47942"/>
    </cofactor>
</comment>
<dbReference type="FunFam" id="1.10.1200.10:FF:000005">
    <property type="entry name" value="Nonribosomal peptide synthetase 1"/>
    <property type="match status" value="1"/>
</dbReference>
<dbReference type="FunFam" id="3.40.50.980:FF:000001">
    <property type="entry name" value="Non-ribosomal peptide synthetase"/>
    <property type="match status" value="1"/>
</dbReference>
<dbReference type="SMART" id="SM00823">
    <property type="entry name" value="PKS_PP"/>
    <property type="match status" value="2"/>
</dbReference>
<dbReference type="EMBL" id="SOCP01000008">
    <property type="protein sequence ID" value="TDV48686.1"/>
    <property type="molecule type" value="Genomic_DNA"/>
</dbReference>
<dbReference type="Gene3D" id="1.10.1200.10">
    <property type="entry name" value="ACP-like"/>
    <property type="match status" value="2"/>
</dbReference>
<reference evidence="5 6" key="1">
    <citation type="submission" date="2019-03" db="EMBL/GenBank/DDBJ databases">
        <title>Genomic Encyclopedia of Archaeal and Bacterial Type Strains, Phase II (KMG-II): from individual species to whole genera.</title>
        <authorList>
            <person name="Goeker M."/>
        </authorList>
    </citation>
    <scope>NUCLEOTIDE SEQUENCE [LARGE SCALE GENOMIC DNA]</scope>
    <source>
        <strain evidence="5 6">DSM 45499</strain>
    </source>
</reference>
<dbReference type="PANTHER" id="PTHR45527:SF1">
    <property type="entry name" value="FATTY ACID SYNTHASE"/>
    <property type="match status" value="1"/>
</dbReference>
<dbReference type="Gene3D" id="3.30.300.30">
    <property type="match status" value="2"/>
</dbReference>
<dbReference type="GO" id="GO:0031177">
    <property type="term" value="F:phosphopantetheine binding"/>
    <property type="evidence" value="ECO:0007669"/>
    <property type="project" value="InterPro"/>
</dbReference>
<dbReference type="GO" id="GO:0008610">
    <property type="term" value="P:lipid biosynthetic process"/>
    <property type="evidence" value="ECO:0007669"/>
    <property type="project" value="UniProtKB-ARBA"/>
</dbReference>
<keyword evidence="2" id="KW-0596">Phosphopantetheine</keyword>
<proteinExistence type="predicted"/>
<dbReference type="GO" id="GO:0043041">
    <property type="term" value="P:amino acid activation for nonribosomal peptide biosynthetic process"/>
    <property type="evidence" value="ECO:0007669"/>
    <property type="project" value="TreeGrafter"/>
</dbReference>
<dbReference type="InterPro" id="IPR025110">
    <property type="entry name" value="AMP-bd_C"/>
</dbReference>
<keyword evidence="3" id="KW-0597">Phosphoprotein</keyword>
<dbReference type="GO" id="GO:0005737">
    <property type="term" value="C:cytoplasm"/>
    <property type="evidence" value="ECO:0007669"/>
    <property type="project" value="TreeGrafter"/>
</dbReference>
<feature type="domain" description="Carrier" evidence="4">
    <location>
        <begin position="1538"/>
        <end position="1613"/>
    </location>
</feature>
<dbReference type="InterPro" id="IPR036736">
    <property type="entry name" value="ACP-like_sf"/>
</dbReference>
<dbReference type="InterPro" id="IPR000873">
    <property type="entry name" value="AMP-dep_synth/lig_dom"/>
</dbReference>
<dbReference type="InterPro" id="IPR009081">
    <property type="entry name" value="PP-bd_ACP"/>
</dbReference>
<dbReference type="PROSITE" id="PS50075">
    <property type="entry name" value="CARRIER"/>
    <property type="match status" value="2"/>
</dbReference>
<dbReference type="Gene3D" id="3.40.50.12780">
    <property type="entry name" value="N-terminal domain of ligase-like"/>
    <property type="match status" value="2"/>
</dbReference>
<sequence length="1613" mass="174269">MNTGDESLLHRLVERAARRWPDARAVVTTSRTLTYAELDRLANATAARLHHLGVERDELVGVAMRKGWEQVVAVLAVLKAGAAYLPIDPDLPPARFRGLAARGECRCVLTQDWLTVPDLDGVHVLAVTDEQVVAAPAGTSTQADLAYVLFTSGSTGEPKGVMLEHAGVVNTVLDLDERFDVGPGDAVLGLSALSFDMSVYDIFGMLAAGAAVVLPDPEGALDPGHWVELMHANGVTVWNTVPALLAMLVSWLEETAGAAPSPVRLAFLGGDWIPLDLPDRARVYFPDLTMVNIGGATEASICSVFHVVDHVDPEWTSIPYGRPLTGQGCLVLDDGLRPATEGELFITGRGVARGYWRAPELTAASFVTHPVSGERMYRTGDRGRLMADGAIEFLGRADHQVKVRGFRVELGEVEAVLRSCTAVGDAVVVATGPAQSLTGLTAFLTPRPGARPVAEVVLAEARELLPRYMVPDAVRLLDAFPLTGNGKVDRAALAAQAGAGHADGEPPRPGLERRVAEVLCDLLAGPIPSRTASFFELGGNSLVAAQFVARLRRLCHTDIPMTLPFTHPTVAAMAAFLSTQDKPAQAAIRHDPARATPAPVSFGQEQVWFLDRLADGNRAYHFQCDVRFHGGLRPELLRAALTEVVARHEILRTTFEEIDGSVVQIVHDPVAVPLPVEDLRRAPARLTDRIAAELGRSFDLRRGPLVRWRLYRVADEEWVLLHTEHHLVHDGWSLAVLWREIEEHYVAAAGGTEASLPRPLIQFGDFAVWQRDRYAAGRREEVLSYWRRRLAGVRPFDLLVAGPRPPRQTFDGSALRVSLSTDLYARLREFSAAEGTSLFATMFAAFTVLMHRYSGADDLCVGSWMANREREETEGLIGMLVNMVALRTTVTDDLSFRELLGAVRGTVVEALEHQDAPFNDVVRELAPDRDPSRNPLVQTCFSFHDSPMPALRWPGVHGVLTERNNGSAKFDLNVVVIPRAEQRRAGELSDGDHLTLMWEYNTDLLTEGTATVMADHFQQLLAAAVATPDEPVGELSMLTETDRHALTALTAPAPPHGEDVPRLFARQVATRPDAVAVESDDATLTFAELDAAARALACRLVEAGVGVGDRVGVCVRRTHRLPVALLGVLLSGAAYVPLDHRHPAARHELMLADADVRLVVTEPELAGAFAPRPVVPVEGAAPRTALPESPELAYVLYTSGTTGTPKGVRVPHTALANLLLAMRDLTGTTSADTLLAVTTTAFDIAALEIFLPLVTGARLVVAPEETVADGVRLAAMLTERAATVMQATPTTWRMVVESGWRADGRFVALCGGEAMPPDLAGALADRASDCWNLYGPTETTIWSTAYRVRGHEAVVPIGRPLRGTVLRVLDAAGRPVAVGLPGELHVGGVGLALGYTSESSTRERFVASPDGRYYRTGDLVRLRPDGELEFLRRGDRQLKLRGYRIEPGEIEHVLRGCAGVRDCAVELRGDPARLVGYVVGDGFSADAARAHLATRLPGYMVPPVFVPLAALPLSANGKLDRAALPDPAPSGPRDAGNRDENALESRLAAVWAQVLRCDEVGLDDDFFSLGGHSLLALRLISLIHRELNVPADLDLVFEHPTVREQAAALGARP</sequence>
<dbReference type="Pfam" id="PF00668">
    <property type="entry name" value="Condensation"/>
    <property type="match status" value="1"/>
</dbReference>
<protein>
    <submittedName>
        <fullName evidence="5">Amino acid adenylation domain-containing protein</fullName>
    </submittedName>
</protein>
<dbReference type="PROSITE" id="PS00455">
    <property type="entry name" value="AMP_BINDING"/>
    <property type="match status" value="2"/>
</dbReference>
<dbReference type="PANTHER" id="PTHR45527">
    <property type="entry name" value="NONRIBOSOMAL PEPTIDE SYNTHETASE"/>
    <property type="match status" value="1"/>
</dbReference>
<dbReference type="NCBIfam" id="TIGR01733">
    <property type="entry name" value="AA-adenyl-dom"/>
    <property type="match status" value="2"/>
</dbReference>
<dbReference type="Pfam" id="PF00501">
    <property type="entry name" value="AMP-binding"/>
    <property type="match status" value="2"/>
</dbReference>
<dbReference type="CDD" id="cd19531">
    <property type="entry name" value="LCL_NRPS-like"/>
    <property type="match status" value="1"/>
</dbReference>
<evidence type="ECO:0000256" key="2">
    <source>
        <dbReference type="ARBA" id="ARBA00022450"/>
    </source>
</evidence>
<feature type="domain" description="Carrier" evidence="4">
    <location>
        <begin position="506"/>
        <end position="581"/>
    </location>
</feature>
<evidence type="ECO:0000256" key="3">
    <source>
        <dbReference type="ARBA" id="ARBA00022553"/>
    </source>
</evidence>
<dbReference type="SUPFAM" id="SSF52777">
    <property type="entry name" value="CoA-dependent acyltransferases"/>
    <property type="match status" value="2"/>
</dbReference>
<organism evidence="5 6">
    <name type="scientific">Actinophytocola oryzae</name>
    <dbReference type="NCBI Taxonomy" id="502181"/>
    <lineage>
        <taxon>Bacteria</taxon>
        <taxon>Bacillati</taxon>
        <taxon>Actinomycetota</taxon>
        <taxon>Actinomycetes</taxon>
        <taxon>Pseudonocardiales</taxon>
        <taxon>Pseudonocardiaceae</taxon>
    </lineage>
</organism>
<evidence type="ECO:0000256" key="1">
    <source>
        <dbReference type="ARBA" id="ARBA00001957"/>
    </source>
</evidence>
<dbReference type="InterPro" id="IPR023213">
    <property type="entry name" value="CAT-like_dom_sf"/>
</dbReference>
<evidence type="ECO:0000313" key="5">
    <source>
        <dbReference type="EMBL" id="TDV48686.1"/>
    </source>
</evidence>
<dbReference type="Pfam" id="PF00550">
    <property type="entry name" value="PP-binding"/>
    <property type="match status" value="2"/>
</dbReference>
<comment type="caution">
    <text evidence="5">The sequence shown here is derived from an EMBL/GenBank/DDBJ whole genome shotgun (WGS) entry which is preliminary data.</text>
</comment>
<dbReference type="InterPro" id="IPR020845">
    <property type="entry name" value="AMP-binding_CS"/>
</dbReference>
<dbReference type="Gene3D" id="3.30.559.10">
    <property type="entry name" value="Chloramphenicol acetyltransferase-like domain"/>
    <property type="match status" value="1"/>
</dbReference>
<accession>A0A4R7VH76</accession>
<dbReference type="Proteomes" id="UP000294927">
    <property type="component" value="Unassembled WGS sequence"/>
</dbReference>
<dbReference type="OrthoDB" id="2472181at2"/>
<dbReference type="InterPro" id="IPR042099">
    <property type="entry name" value="ANL_N_sf"/>
</dbReference>
<dbReference type="PROSITE" id="PS00012">
    <property type="entry name" value="PHOSPHOPANTETHEINE"/>
    <property type="match status" value="1"/>
</dbReference>